<proteinExistence type="predicted"/>
<gene>
    <name evidence="1" type="ORF">EYF80_000222</name>
</gene>
<evidence type="ECO:0000313" key="1">
    <source>
        <dbReference type="EMBL" id="TNN89619.1"/>
    </source>
</evidence>
<name>A0A4Z2JH34_9TELE</name>
<dbReference type="Proteomes" id="UP000314294">
    <property type="component" value="Unassembled WGS sequence"/>
</dbReference>
<sequence>MEGSSVYLASRYNGITCDIEVKRAHVKPQGATTPEEEERKRLLRGSSNAFPALSVFAATDGSRDKLMHPGSDGAARGSPGRQVVFTNIRNFPRICLLFHVGGGVPRRFLRAQKVVIAAEDDVGGR</sequence>
<evidence type="ECO:0000313" key="2">
    <source>
        <dbReference type="Proteomes" id="UP000314294"/>
    </source>
</evidence>
<reference evidence="1 2" key="1">
    <citation type="submission" date="2019-03" db="EMBL/GenBank/DDBJ databases">
        <title>First draft genome of Liparis tanakae, snailfish: a comprehensive survey of snailfish specific genes.</title>
        <authorList>
            <person name="Kim W."/>
            <person name="Song I."/>
            <person name="Jeong J.-H."/>
            <person name="Kim D."/>
            <person name="Kim S."/>
            <person name="Ryu S."/>
            <person name="Song J.Y."/>
            <person name="Lee S.K."/>
        </authorList>
    </citation>
    <scope>NUCLEOTIDE SEQUENCE [LARGE SCALE GENOMIC DNA]</scope>
    <source>
        <tissue evidence="1">Muscle</tissue>
    </source>
</reference>
<accession>A0A4Z2JH34</accession>
<comment type="caution">
    <text evidence="1">The sequence shown here is derived from an EMBL/GenBank/DDBJ whole genome shotgun (WGS) entry which is preliminary data.</text>
</comment>
<protein>
    <submittedName>
        <fullName evidence="1">Uncharacterized protein</fullName>
    </submittedName>
</protein>
<keyword evidence="2" id="KW-1185">Reference proteome</keyword>
<dbReference type="AlphaFoldDB" id="A0A4Z2JH34"/>
<dbReference type="EMBL" id="SRLO01000001">
    <property type="protein sequence ID" value="TNN89619.1"/>
    <property type="molecule type" value="Genomic_DNA"/>
</dbReference>
<organism evidence="1 2">
    <name type="scientific">Liparis tanakae</name>
    <name type="common">Tanaka's snailfish</name>
    <dbReference type="NCBI Taxonomy" id="230148"/>
    <lineage>
        <taxon>Eukaryota</taxon>
        <taxon>Metazoa</taxon>
        <taxon>Chordata</taxon>
        <taxon>Craniata</taxon>
        <taxon>Vertebrata</taxon>
        <taxon>Euteleostomi</taxon>
        <taxon>Actinopterygii</taxon>
        <taxon>Neopterygii</taxon>
        <taxon>Teleostei</taxon>
        <taxon>Neoteleostei</taxon>
        <taxon>Acanthomorphata</taxon>
        <taxon>Eupercaria</taxon>
        <taxon>Perciformes</taxon>
        <taxon>Cottioidei</taxon>
        <taxon>Cottales</taxon>
        <taxon>Liparidae</taxon>
        <taxon>Liparis</taxon>
    </lineage>
</organism>